<evidence type="ECO:0000256" key="1">
    <source>
        <dbReference type="SAM" id="Phobius"/>
    </source>
</evidence>
<organism evidence="2 3">
    <name type="scientific">Flexivirga endophytica</name>
    <dbReference type="NCBI Taxonomy" id="1849103"/>
    <lineage>
        <taxon>Bacteria</taxon>
        <taxon>Bacillati</taxon>
        <taxon>Actinomycetota</taxon>
        <taxon>Actinomycetes</taxon>
        <taxon>Micrococcales</taxon>
        <taxon>Dermacoccaceae</taxon>
        <taxon>Flexivirga</taxon>
    </lineage>
</organism>
<reference evidence="2" key="2">
    <citation type="submission" date="2020-09" db="EMBL/GenBank/DDBJ databases">
        <authorList>
            <person name="Sun Q."/>
            <person name="Zhou Y."/>
        </authorList>
    </citation>
    <scope>NUCLEOTIDE SEQUENCE</scope>
    <source>
        <strain evidence="2">CGMCC 1.15085</strain>
    </source>
</reference>
<feature type="transmembrane region" description="Helical" evidence="1">
    <location>
        <begin position="203"/>
        <end position="229"/>
    </location>
</feature>
<protein>
    <submittedName>
        <fullName evidence="2">Lipoprotein</fullName>
    </submittedName>
</protein>
<dbReference type="EMBL" id="BMHI01000001">
    <property type="protein sequence ID" value="GGB14813.1"/>
    <property type="molecule type" value="Genomic_DNA"/>
</dbReference>
<feature type="transmembrane region" description="Helical" evidence="1">
    <location>
        <begin position="119"/>
        <end position="138"/>
    </location>
</feature>
<dbReference type="Gene3D" id="1.10.3210.10">
    <property type="entry name" value="Hypothetical protein af1432"/>
    <property type="match status" value="1"/>
</dbReference>
<dbReference type="Proteomes" id="UP000636793">
    <property type="component" value="Unassembled WGS sequence"/>
</dbReference>
<feature type="transmembrane region" description="Helical" evidence="1">
    <location>
        <begin position="60"/>
        <end position="80"/>
    </location>
</feature>
<dbReference type="AlphaFoldDB" id="A0A916SRZ8"/>
<dbReference type="CDD" id="cd00077">
    <property type="entry name" value="HDc"/>
    <property type="match status" value="1"/>
</dbReference>
<dbReference type="SUPFAM" id="SSF109604">
    <property type="entry name" value="HD-domain/PDEase-like"/>
    <property type="match status" value="1"/>
</dbReference>
<comment type="caution">
    <text evidence="2">The sequence shown here is derived from an EMBL/GenBank/DDBJ whole genome shotgun (WGS) entry which is preliminary data.</text>
</comment>
<accession>A0A916SRZ8</accession>
<evidence type="ECO:0000313" key="2">
    <source>
        <dbReference type="EMBL" id="GGB14813.1"/>
    </source>
</evidence>
<keyword evidence="2" id="KW-0449">Lipoprotein</keyword>
<name>A0A916SRZ8_9MICO</name>
<keyword evidence="3" id="KW-1185">Reference proteome</keyword>
<dbReference type="InterPro" id="IPR052020">
    <property type="entry name" value="Cyclic_di-GMP/3'3'-cGAMP_PDE"/>
</dbReference>
<sequence>MAGFRTPAVLWSIVLIVVCLGAAFLQANISGDSTLLVMGCFVVALACASLLHLSLFGGRVSTPVATAVALSLAFAGPQPFDAAGRVPDSTLEVLAAAVIGRALGGLLSWRFLGIRPTPAARIGPFIAITIASVLYRDVPFFSGVSAIDMYGEWGSHRWRSAVAMAVAGVVAGAVMLVASVYLHRGGRSFRSEFAEVARIQSALNAAVISTSIAIALGMSALGVLAIPLMSAPLVLLRFALQQQASVIDTRRQTIAALSQLTDIAGYTPGGHSARVAALARRIGTELHMTDRELDELEDAARLHDIGQVSLAAPIPGGATIDVAPADQRGIADEGARIVRRTEVLDGVADIIAAQVVQFREVQEYGESVPMSARIIKVCNAFEDLTRGDSALRDAAIERLTLGIGYEYDPTVLDLLSKVTTQHHEHRAH</sequence>
<keyword evidence="1" id="KW-1133">Transmembrane helix</keyword>
<dbReference type="Pfam" id="PF13487">
    <property type="entry name" value="HD_5"/>
    <property type="match status" value="1"/>
</dbReference>
<gene>
    <name evidence="2" type="ORF">GCM10011492_00600</name>
</gene>
<reference evidence="2" key="1">
    <citation type="journal article" date="2014" name="Int. J. Syst. Evol. Microbiol.">
        <title>Complete genome sequence of Corynebacterium casei LMG S-19264T (=DSM 44701T), isolated from a smear-ripened cheese.</title>
        <authorList>
            <consortium name="US DOE Joint Genome Institute (JGI-PGF)"/>
            <person name="Walter F."/>
            <person name="Albersmeier A."/>
            <person name="Kalinowski J."/>
            <person name="Ruckert C."/>
        </authorList>
    </citation>
    <scope>NUCLEOTIDE SEQUENCE</scope>
    <source>
        <strain evidence="2">CGMCC 1.15085</strain>
    </source>
</reference>
<keyword evidence="1" id="KW-0812">Transmembrane</keyword>
<feature type="transmembrane region" description="Helical" evidence="1">
    <location>
        <begin position="158"/>
        <end position="182"/>
    </location>
</feature>
<proteinExistence type="predicted"/>
<dbReference type="InterPro" id="IPR003607">
    <property type="entry name" value="HD/PDEase_dom"/>
</dbReference>
<feature type="transmembrane region" description="Helical" evidence="1">
    <location>
        <begin position="35"/>
        <end position="53"/>
    </location>
</feature>
<dbReference type="PANTHER" id="PTHR45228">
    <property type="entry name" value="CYCLIC DI-GMP PHOSPHODIESTERASE TM_0186-RELATED"/>
    <property type="match status" value="1"/>
</dbReference>
<evidence type="ECO:0000313" key="3">
    <source>
        <dbReference type="Proteomes" id="UP000636793"/>
    </source>
</evidence>
<dbReference type="PANTHER" id="PTHR45228:SF4">
    <property type="entry name" value="LIPOPROTEIN"/>
    <property type="match status" value="1"/>
</dbReference>
<keyword evidence="1" id="KW-0472">Membrane</keyword>
<feature type="transmembrane region" description="Helical" evidence="1">
    <location>
        <begin position="92"/>
        <end position="112"/>
    </location>
</feature>